<sequence>MAPSTSNVQSSTSLDYASTEAIRRLAQLHLHQSLRLHVPQTIAQESLRVTFATTSNFDQHDLPVILFLGPMFGTRYNASTFDRLARATKVRCICVDRPGFGGSTPVPVNHRVQVWLETVPLLLKRLKVKRVALVSHSAGTVYCLNTLFHHRDFLSPSAPYVALLAPWVHSEHSKMAMTTVLSKPPTGMLSSWSNIVGFINQRVAPTASWSGGVLSDVSKLFQAESQATSSRDMQDKYGDEEVGTEIEKLQSKYMFAESMAGGNDEARLCLKSNGDGLMGVCENYQQYVKELSEQERERRGQSATEAKLQVSIHFAGSDIMIGKGGKDYFENCWALASEDVIEVSSTEYPGTNHDSVLIDFEKGALRGIFEAVASSYH</sequence>
<keyword evidence="3" id="KW-1185">Reference proteome</keyword>
<gene>
    <name evidence="2" type="ORF">RCC_04313</name>
</gene>
<proteinExistence type="predicted"/>
<dbReference type="AlphaFoldDB" id="A0A2D3UTU6"/>
<reference evidence="2 3" key="1">
    <citation type="submission" date="2016-03" db="EMBL/GenBank/DDBJ databases">
        <authorList>
            <person name="Ploux O."/>
        </authorList>
    </citation>
    <scope>NUCLEOTIDE SEQUENCE [LARGE SCALE GENOMIC DNA]</scope>
    <source>
        <strain evidence="2 3">URUG2</strain>
    </source>
</reference>
<dbReference type="PANTHER" id="PTHR43433">
    <property type="entry name" value="HYDROLASE, ALPHA/BETA FOLD FAMILY PROTEIN"/>
    <property type="match status" value="1"/>
</dbReference>
<dbReference type="GeneID" id="35599489"/>
<evidence type="ECO:0000259" key="1">
    <source>
        <dbReference type="Pfam" id="PF12697"/>
    </source>
</evidence>
<dbReference type="SUPFAM" id="SSF53474">
    <property type="entry name" value="alpha/beta-Hydrolases"/>
    <property type="match status" value="1"/>
</dbReference>
<organism evidence="2 3">
    <name type="scientific">Ramularia collo-cygni</name>
    <dbReference type="NCBI Taxonomy" id="112498"/>
    <lineage>
        <taxon>Eukaryota</taxon>
        <taxon>Fungi</taxon>
        <taxon>Dikarya</taxon>
        <taxon>Ascomycota</taxon>
        <taxon>Pezizomycotina</taxon>
        <taxon>Dothideomycetes</taxon>
        <taxon>Dothideomycetidae</taxon>
        <taxon>Mycosphaerellales</taxon>
        <taxon>Mycosphaerellaceae</taxon>
        <taxon>Ramularia</taxon>
    </lineage>
</organism>
<accession>A0A2D3UTU6</accession>
<dbReference type="InterPro" id="IPR050471">
    <property type="entry name" value="AB_hydrolase"/>
</dbReference>
<feature type="domain" description="AB hydrolase-1" evidence="1">
    <location>
        <begin position="77"/>
        <end position="167"/>
    </location>
</feature>
<evidence type="ECO:0000313" key="3">
    <source>
        <dbReference type="Proteomes" id="UP000225277"/>
    </source>
</evidence>
<dbReference type="STRING" id="112498.A0A2D3UTU6"/>
<dbReference type="OrthoDB" id="294702at2759"/>
<dbReference type="InterPro" id="IPR000073">
    <property type="entry name" value="AB_hydrolase_1"/>
</dbReference>
<dbReference type="Gene3D" id="3.40.50.1820">
    <property type="entry name" value="alpha/beta hydrolase"/>
    <property type="match status" value="1"/>
</dbReference>
<evidence type="ECO:0000313" key="2">
    <source>
        <dbReference type="EMBL" id="CZT18468.1"/>
    </source>
</evidence>
<dbReference type="Proteomes" id="UP000225277">
    <property type="component" value="Unassembled WGS sequence"/>
</dbReference>
<name>A0A2D3UTU6_9PEZI</name>
<dbReference type="InterPro" id="IPR029058">
    <property type="entry name" value="AB_hydrolase_fold"/>
</dbReference>
<dbReference type="PANTHER" id="PTHR43433:SF10">
    <property type="entry name" value="AB HYDROLASE-1 DOMAIN-CONTAINING PROTEIN"/>
    <property type="match status" value="1"/>
</dbReference>
<dbReference type="Pfam" id="PF12697">
    <property type="entry name" value="Abhydrolase_6"/>
    <property type="match status" value="1"/>
</dbReference>
<dbReference type="EMBL" id="FJUY01000005">
    <property type="protein sequence ID" value="CZT18468.1"/>
    <property type="molecule type" value="Genomic_DNA"/>
</dbReference>
<dbReference type="RefSeq" id="XP_023625358.1">
    <property type="nucleotide sequence ID" value="XM_023769590.1"/>
</dbReference>
<protein>
    <recommendedName>
        <fullName evidence="1">AB hydrolase-1 domain-containing protein</fullName>
    </recommendedName>
</protein>